<evidence type="ECO:0000256" key="7">
    <source>
        <dbReference type="ARBA" id="ARBA00025795"/>
    </source>
</evidence>
<dbReference type="InterPro" id="IPR036851">
    <property type="entry name" value="Chloroperoxidase-like_sf"/>
</dbReference>
<organism evidence="10 11">
    <name type="scientific">Acrodontium crateriforme</name>
    <dbReference type="NCBI Taxonomy" id="150365"/>
    <lineage>
        <taxon>Eukaryota</taxon>
        <taxon>Fungi</taxon>
        <taxon>Dikarya</taxon>
        <taxon>Ascomycota</taxon>
        <taxon>Pezizomycotina</taxon>
        <taxon>Dothideomycetes</taxon>
        <taxon>Dothideomycetidae</taxon>
        <taxon>Mycosphaerellales</taxon>
        <taxon>Teratosphaeriaceae</taxon>
        <taxon>Acrodontium</taxon>
    </lineage>
</organism>
<evidence type="ECO:0000259" key="9">
    <source>
        <dbReference type="Pfam" id="PF01328"/>
    </source>
</evidence>
<gene>
    <name evidence="10" type="ORF">R9X50_00324600</name>
</gene>
<keyword evidence="8" id="KW-0732">Signal</keyword>
<evidence type="ECO:0000313" key="10">
    <source>
        <dbReference type="EMBL" id="WPH00419.1"/>
    </source>
</evidence>
<evidence type="ECO:0000256" key="4">
    <source>
        <dbReference type="ARBA" id="ARBA00022723"/>
    </source>
</evidence>
<dbReference type="PANTHER" id="PTHR33577">
    <property type="entry name" value="STERIGMATOCYSTIN BIOSYNTHESIS PEROXIDASE STCC-RELATED"/>
    <property type="match status" value="1"/>
</dbReference>
<evidence type="ECO:0000256" key="6">
    <source>
        <dbReference type="ARBA" id="ARBA00023004"/>
    </source>
</evidence>
<name>A0AAQ3R798_9PEZI</name>
<accession>A0AAQ3R798</accession>
<dbReference type="Proteomes" id="UP001303373">
    <property type="component" value="Chromosome 4"/>
</dbReference>
<dbReference type="Pfam" id="PF01328">
    <property type="entry name" value="Peroxidase_2"/>
    <property type="match status" value="1"/>
</dbReference>
<evidence type="ECO:0000256" key="5">
    <source>
        <dbReference type="ARBA" id="ARBA00023002"/>
    </source>
</evidence>
<feature type="chain" id="PRO_5043023748" evidence="8">
    <location>
        <begin position="17"/>
        <end position="279"/>
    </location>
</feature>
<evidence type="ECO:0000256" key="8">
    <source>
        <dbReference type="SAM" id="SignalP"/>
    </source>
</evidence>
<keyword evidence="5" id="KW-0560">Oxidoreductase</keyword>
<dbReference type="EMBL" id="CP138583">
    <property type="protein sequence ID" value="WPH00419.1"/>
    <property type="molecule type" value="Genomic_DNA"/>
</dbReference>
<dbReference type="AlphaFoldDB" id="A0AAQ3R798"/>
<comment type="similarity">
    <text evidence="7">Belongs to the chloroperoxidase family.</text>
</comment>
<keyword evidence="11" id="KW-1185">Reference proteome</keyword>
<keyword evidence="3" id="KW-0349">Heme</keyword>
<evidence type="ECO:0000256" key="3">
    <source>
        <dbReference type="ARBA" id="ARBA00022617"/>
    </source>
</evidence>
<feature type="signal peptide" evidence="8">
    <location>
        <begin position="1"/>
        <end position="16"/>
    </location>
</feature>
<evidence type="ECO:0000313" key="11">
    <source>
        <dbReference type="Proteomes" id="UP001303373"/>
    </source>
</evidence>
<dbReference type="PANTHER" id="PTHR33577:SF9">
    <property type="entry name" value="PEROXIDASE STCC"/>
    <property type="match status" value="1"/>
</dbReference>
<reference evidence="10 11" key="1">
    <citation type="submission" date="2023-11" db="EMBL/GenBank/DDBJ databases">
        <title>An acidophilic fungus is an integral part of prey digestion in a carnivorous sundew plant.</title>
        <authorList>
            <person name="Tsai I.J."/>
        </authorList>
    </citation>
    <scope>NUCLEOTIDE SEQUENCE [LARGE SCALE GENOMIC DNA]</scope>
    <source>
        <strain evidence="10">169a</strain>
    </source>
</reference>
<keyword evidence="6" id="KW-0408">Iron</keyword>
<evidence type="ECO:0000256" key="1">
    <source>
        <dbReference type="ARBA" id="ARBA00001970"/>
    </source>
</evidence>
<feature type="domain" description="Heme haloperoxidase family profile" evidence="9">
    <location>
        <begin position="22"/>
        <end position="220"/>
    </location>
</feature>
<keyword evidence="4" id="KW-0479">Metal-binding</keyword>
<dbReference type="GO" id="GO:0046872">
    <property type="term" value="F:metal ion binding"/>
    <property type="evidence" value="ECO:0007669"/>
    <property type="project" value="UniProtKB-KW"/>
</dbReference>
<keyword evidence="2" id="KW-0575">Peroxidase</keyword>
<dbReference type="InterPro" id="IPR000028">
    <property type="entry name" value="Chloroperoxidase"/>
</dbReference>
<dbReference type="SUPFAM" id="SSF47571">
    <property type="entry name" value="Cloroperoxidase"/>
    <property type="match status" value="1"/>
</dbReference>
<dbReference type="GO" id="GO:0004601">
    <property type="term" value="F:peroxidase activity"/>
    <property type="evidence" value="ECO:0007669"/>
    <property type="project" value="UniProtKB-KW"/>
</dbReference>
<protein>
    <submittedName>
        <fullName evidence="10">Chloroperoxidase</fullName>
    </submittedName>
</protein>
<comment type="cofactor">
    <cofactor evidence="1">
        <name>heme b</name>
        <dbReference type="ChEBI" id="CHEBI:60344"/>
    </cofactor>
</comment>
<proteinExistence type="inferred from homology"/>
<dbReference type="Gene3D" id="1.10.489.10">
    <property type="entry name" value="Chloroperoxidase-like"/>
    <property type="match status" value="1"/>
</dbReference>
<sequence>MLSAILPLVFSALALASDADTHPFVPPGPGDVRSPCPALNSLANHGFLPHSGQGITVPQFVQALKDGLNVGAQFATVAGTAALASNPTLFGATSVDLNMLDEHNFPIEHDCSLSRKDAYFGDDHTFDQDTFNQVLAYFDGSEVATIPAASKGRYHRVQQSMATNPELSYGALQFVLSYGETALYLSVLDNPLRGNPPVSYVKSFFENETLPYNLGWTKPEIEVDFETLQPIITELILANGEVIPEGLTLDVGTLISIWELKDPITGKLRNTTCALLGLC</sequence>
<evidence type="ECO:0000256" key="2">
    <source>
        <dbReference type="ARBA" id="ARBA00022559"/>
    </source>
</evidence>